<comment type="caution">
    <text evidence="2">The sequence shown here is derived from an EMBL/GenBank/DDBJ whole genome shotgun (WGS) entry which is preliminary data.</text>
</comment>
<name>A0A6N6MUK0_9HYPH</name>
<evidence type="ECO:0000313" key="3">
    <source>
        <dbReference type="Proteomes" id="UP000441523"/>
    </source>
</evidence>
<feature type="signal peptide" evidence="1">
    <location>
        <begin position="1"/>
        <end position="31"/>
    </location>
</feature>
<gene>
    <name evidence="2" type="ORF">F6X51_16030</name>
</gene>
<sequence>MSVRQPGSAASVHWPLLAVAVGAPGMTSASAQPPVPLVDVQANAFRRIVSGSQRRMRQHGSVHTADGHLAGRLRAIRLSPDGIGERAIIQVRPRLGGGWIGVPLHHLERRQGRVVVEADGTAIQRMRRLDRAAEVTR</sequence>
<feature type="chain" id="PRO_5027116589" description="PRC-barrel domain containing protein" evidence="1">
    <location>
        <begin position="32"/>
        <end position="137"/>
    </location>
</feature>
<evidence type="ECO:0000256" key="1">
    <source>
        <dbReference type="SAM" id="SignalP"/>
    </source>
</evidence>
<dbReference type="EMBL" id="VZZJ01000013">
    <property type="protein sequence ID" value="KAB1072489.1"/>
    <property type="molecule type" value="Genomic_DNA"/>
</dbReference>
<proteinExistence type="predicted"/>
<evidence type="ECO:0008006" key="4">
    <source>
        <dbReference type="Google" id="ProtNLM"/>
    </source>
</evidence>
<protein>
    <recommendedName>
        <fullName evidence="4">PRC-barrel domain containing protein</fullName>
    </recommendedName>
</protein>
<dbReference type="AlphaFoldDB" id="A0A6N6MUK0"/>
<dbReference type="RefSeq" id="WP_150964681.1">
    <property type="nucleotide sequence ID" value="NZ_VZZJ01000013.1"/>
</dbReference>
<evidence type="ECO:0000313" key="2">
    <source>
        <dbReference type="EMBL" id="KAB1072489.1"/>
    </source>
</evidence>
<reference evidence="2 3" key="1">
    <citation type="submission" date="2019-09" db="EMBL/GenBank/DDBJ databases">
        <title>YIM 132548 draft genome.</title>
        <authorList>
            <person name="Jiang L."/>
        </authorList>
    </citation>
    <scope>NUCLEOTIDE SEQUENCE [LARGE SCALE GENOMIC DNA]</scope>
    <source>
        <strain evidence="2 3">YIM 132548</strain>
    </source>
</reference>
<keyword evidence="1" id="KW-0732">Signal</keyword>
<accession>A0A6N6MUK0</accession>
<organism evidence="2 3">
    <name type="scientific">Methylobacterium planeticum</name>
    <dbReference type="NCBI Taxonomy" id="2615211"/>
    <lineage>
        <taxon>Bacteria</taxon>
        <taxon>Pseudomonadati</taxon>
        <taxon>Pseudomonadota</taxon>
        <taxon>Alphaproteobacteria</taxon>
        <taxon>Hyphomicrobiales</taxon>
        <taxon>Methylobacteriaceae</taxon>
        <taxon>Methylobacterium</taxon>
    </lineage>
</organism>
<dbReference type="Proteomes" id="UP000441523">
    <property type="component" value="Unassembled WGS sequence"/>
</dbReference>
<keyword evidence="3" id="KW-1185">Reference proteome</keyword>